<feature type="compositionally biased region" description="Polar residues" evidence="9">
    <location>
        <begin position="463"/>
        <end position="481"/>
    </location>
</feature>
<dbReference type="Pfam" id="PF00909">
    <property type="entry name" value="Ammonium_transp"/>
    <property type="match status" value="1"/>
</dbReference>
<feature type="transmembrane region" description="Helical" evidence="8">
    <location>
        <begin position="343"/>
        <end position="361"/>
    </location>
</feature>
<keyword evidence="4 8" id="KW-0812">Transmembrane</keyword>
<organism evidence="11 12">
    <name type="scientific">Pinctada imbricata</name>
    <name type="common">Atlantic pearl-oyster</name>
    <name type="synonym">Pinctada martensii</name>
    <dbReference type="NCBI Taxonomy" id="66713"/>
    <lineage>
        <taxon>Eukaryota</taxon>
        <taxon>Metazoa</taxon>
        <taxon>Spiralia</taxon>
        <taxon>Lophotrochozoa</taxon>
        <taxon>Mollusca</taxon>
        <taxon>Bivalvia</taxon>
        <taxon>Autobranchia</taxon>
        <taxon>Pteriomorphia</taxon>
        <taxon>Pterioida</taxon>
        <taxon>Pterioidea</taxon>
        <taxon>Pteriidae</taxon>
        <taxon>Pinctada</taxon>
    </lineage>
</organism>
<feature type="domain" description="Ammonium transporter AmtB-like" evidence="10">
    <location>
        <begin position="35"/>
        <end position="431"/>
    </location>
</feature>
<dbReference type="SUPFAM" id="SSF111352">
    <property type="entry name" value="Ammonium transporter"/>
    <property type="match status" value="1"/>
</dbReference>
<evidence type="ECO:0000256" key="1">
    <source>
        <dbReference type="ARBA" id="ARBA00004141"/>
    </source>
</evidence>
<dbReference type="GO" id="GO:0008519">
    <property type="term" value="F:ammonium channel activity"/>
    <property type="evidence" value="ECO:0007669"/>
    <property type="project" value="InterPro"/>
</dbReference>
<feature type="transmembrane region" description="Helical" evidence="8">
    <location>
        <begin position="258"/>
        <end position="277"/>
    </location>
</feature>
<comment type="subcellular location">
    <subcellularLocation>
        <location evidence="8">Cell membrane</location>
        <topology evidence="8">Multi-pass membrane protein</topology>
    </subcellularLocation>
    <subcellularLocation>
        <location evidence="1">Membrane</location>
        <topology evidence="1">Multi-pass membrane protein</topology>
    </subcellularLocation>
</comment>
<proteinExistence type="inferred from homology"/>
<evidence type="ECO:0000259" key="10">
    <source>
        <dbReference type="Pfam" id="PF00909"/>
    </source>
</evidence>
<accession>A0AA88Y2Z5</accession>
<dbReference type="Gene3D" id="1.10.3430.10">
    <property type="entry name" value="Ammonium transporter AmtB like domains"/>
    <property type="match status" value="1"/>
</dbReference>
<feature type="transmembrane region" description="Helical" evidence="8">
    <location>
        <begin position="33"/>
        <end position="53"/>
    </location>
</feature>
<dbReference type="PANTHER" id="PTHR11730:SF58">
    <property type="entry name" value="AMMONIUM TRANSPORTER"/>
    <property type="match status" value="1"/>
</dbReference>
<keyword evidence="6 8" id="KW-0472">Membrane</keyword>
<comment type="caution">
    <text evidence="11">The sequence shown here is derived from an EMBL/GenBank/DDBJ whole genome shotgun (WGS) entry which is preliminary data.</text>
</comment>
<sequence>MTTQNGNTSTTDIEGSYAEAGPFSFGPVTWDDATWILTSSFIIFTMQTGFGLLEAGVVRRKNEANIMVKNAIDVIFGGLSYWVFGFGLSFGDSYGSNPFCGIGYFFVETSEEHMGIVFSTFVFQLSFSTTATTIVSGAMAERTKLTAYIVFSFLNTLIYCLPAHWYWASNGFLRKLGIVDVAGSGVVHLVGGVSAFVSAAFLKPRLGRYAKNNSFTNAGNPVSSLIGTFILWWGWLAFNCGSTFGISGGKWKLASRSAVTTLNASVGGGVAGVIISFTTKKRKYDVEYLINSILGALVAITAPCAVVKPWESLVIGTIGGALAIASSIVVNKMKIDDPVSASSVHGTCGLWGLLAVGLFAHNDHLENTTQGRSGLFQGGGLYLFGVQLLGGIITIVWTAVLTLVMLICIQRTIGLRMSEEDEERGADFVEHMITIPSEEEYRHTVACMTDGSSIPNGIDRDASQNVSKVKRGSNGTTHSRSQVQPLSHVIDVNGDLTDIPNNSIKY</sequence>
<feature type="transmembrane region" description="Helical" evidence="8">
    <location>
        <begin position="222"/>
        <end position="238"/>
    </location>
</feature>
<dbReference type="GO" id="GO:0005886">
    <property type="term" value="C:plasma membrane"/>
    <property type="evidence" value="ECO:0007669"/>
    <property type="project" value="UniProtKB-SubCell"/>
</dbReference>
<dbReference type="InterPro" id="IPR024041">
    <property type="entry name" value="NH4_transpt_AmtB-like_dom"/>
</dbReference>
<gene>
    <name evidence="11" type="ORF">FSP39_006251</name>
</gene>
<keyword evidence="7 8" id="KW-0924">Ammonia transport</keyword>
<keyword evidence="3 8" id="KW-0813">Transport</keyword>
<dbReference type="EMBL" id="VSWD01000007">
    <property type="protein sequence ID" value="KAK3097088.1"/>
    <property type="molecule type" value="Genomic_DNA"/>
</dbReference>
<name>A0AA88Y2Z5_PINIB</name>
<evidence type="ECO:0000256" key="6">
    <source>
        <dbReference type="ARBA" id="ARBA00023136"/>
    </source>
</evidence>
<dbReference type="AlphaFoldDB" id="A0AA88Y2Z5"/>
<keyword evidence="12" id="KW-1185">Reference proteome</keyword>
<comment type="similarity">
    <text evidence="2 8">Belongs to the ammonia transporter channel (TC 1.A.11.2) family.</text>
</comment>
<feature type="transmembrane region" description="Helical" evidence="8">
    <location>
        <begin position="313"/>
        <end position="331"/>
    </location>
</feature>
<evidence type="ECO:0000256" key="3">
    <source>
        <dbReference type="ARBA" id="ARBA00022448"/>
    </source>
</evidence>
<dbReference type="FunFam" id="1.10.3430.10:FF:000008">
    <property type="entry name" value="Ammonium transporter"/>
    <property type="match status" value="1"/>
</dbReference>
<feature type="region of interest" description="Disordered" evidence="9">
    <location>
        <begin position="455"/>
        <end position="481"/>
    </location>
</feature>
<dbReference type="GO" id="GO:0097272">
    <property type="term" value="P:ammonium homeostasis"/>
    <property type="evidence" value="ECO:0007669"/>
    <property type="project" value="TreeGrafter"/>
</dbReference>
<dbReference type="InterPro" id="IPR029020">
    <property type="entry name" value="Ammonium/urea_transptr"/>
</dbReference>
<dbReference type="NCBIfam" id="TIGR00836">
    <property type="entry name" value="amt"/>
    <property type="match status" value="1"/>
</dbReference>
<feature type="transmembrane region" description="Helical" evidence="8">
    <location>
        <begin position="289"/>
        <end position="307"/>
    </location>
</feature>
<feature type="transmembrane region" description="Helical" evidence="8">
    <location>
        <begin position="179"/>
        <end position="202"/>
    </location>
</feature>
<evidence type="ECO:0000256" key="2">
    <source>
        <dbReference type="ARBA" id="ARBA00005887"/>
    </source>
</evidence>
<evidence type="ECO:0000256" key="8">
    <source>
        <dbReference type="RuleBase" id="RU362002"/>
    </source>
</evidence>
<evidence type="ECO:0000256" key="5">
    <source>
        <dbReference type="ARBA" id="ARBA00022989"/>
    </source>
</evidence>
<feature type="transmembrane region" description="Helical" evidence="8">
    <location>
        <begin position="114"/>
        <end position="135"/>
    </location>
</feature>
<dbReference type="Proteomes" id="UP001186944">
    <property type="component" value="Unassembled WGS sequence"/>
</dbReference>
<evidence type="ECO:0000256" key="4">
    <source>
        <dbReference type="ARBA" id="ARBA00022692"/>
    </source>
</evidence>
<reference evidence="11" key="1">
    <citation type="submission" date="2019-08" db="EMBL/GenBank/DDBJ databases">
        <title>The improved chromosome-level genome for the pearl oyster Pinctada fucata martensii using PacBio sequencing and Hi-C.</title>
        <authorList>
            <person name="Zheng Z."/>
        </authorList>
    </citation>
    <scope>NUCLEOTIDE SEQUENCE</scope>
    <source>
        <strain evidence="11">ZZ-2019</strain>
        <tissue evidence="11">Adductor muscle</tissue>
    </source>
</reference>
<dbReference type="PANTHER" id="PTHR11730">
    <property type="entry name" value="AMMONIUM TRANSPORTER"/>
    <property type="match status" value="1"/>
</dbReference>
<feature type="transmembrane region" description="Helical" evidence="8">
    <location>
        <begin position="147"/>
        <end position="167"/>
    </location>
</feature>
<protein>
    <recommendedName>
        <fullName evidence="8">Ammonium transporter</fullName>
    </recommendedName>
</protein>
<evidence type="ECO:0000313" key="12">
    <source>
        <dbReference type="Proteomes" id="UP001186944"/>
    </source>
</evidence>
<evidence type="ECO:0000313" key="11">
    <source>
        <dbReference type="EMBL" id="KAK3097088.1"/>
    </source>
</evidence>
<dbReference type="InterPro" id="IPR001905">
    <property type="entry name" value="Ammonium_transpt"/>
</dbReference>
<feature type="transmembrane region" description="Helical" evidence="8">
    <location>
        <begin position="74"/>
        <end position="94"/>
    </location>
</feature>
<feature type="transmembrane region" description="Helical" evidence="8">
    <location>
        <begin position="381"/>
        <end position="409"/>
    </location>
</feature>
<evidence type="ECO:0000256" key="9">
    <source>
        <dbReference type="SAM" id="MobiDB-lite"/>
    </source>
</evidence>
<evidence type="ECO:0000256" key="7">
    <source>
        <dbReference type="ARBA" id="ARBA00023177"/>
    </source>
</evidence>
<keyword evidence="5 8" id="KW-1133">Transmembrane helix</keyword>